<keyword evidence="4" id="KW-0804">Transcription</keyword>
<dbReference type="PRINTS" id="PR00038">
    <property type="entry name" value="HTHLUXR"/>
</dbReference>
<dbReference type="InterPro" id="IPR001789">
    <property type="entry name" value="Sig_transdc_resp-reg_receiver"/>
</dbReference>
<feature type="domain" description="HTH luxR-type" evidence="6">
    <location>
        <begin position="150"/>
        <end position="215"/>
    </location>
</feature>
<dbReference type="Proteomes" id="UP001164693">
    <property type="component" value="Chromosome"/>
</dbReference>
<dbReference type="CDD" id="cd06170">
    <property type="entry name" value="LuxR_C_like"/>
    <property type="match status" value="1"/>
</dbReference>
<feature type="domain" description="Response regulatory" evidence="7">
    <location>
        <begin position="6"/>
        <end position="122"/>
    </location>
</feature>
<dbReference type="EMBL" id="CP097463">
    <property type="protein sequence ID" value="WAX56112.1"/>
    <property type="molecule type" value="Genomic_DNA"/>
</dbReference>
<dbReference type="InterPro" id="IPR000792">
    <property type="entry name" value="Tscrpt_reg_LuxR_C"/>
</dbReference>
<proteinExistence type="predicted"/>
<evidence type="ECO:0000313" key="9">
    <source>
        <dbReference type="Proteomes" id="UP001164693"/>
    </source>
</evidence>
<evidence type="ECO:0000256" key="3">
    <source>
        <dbReference type="ARBA" id="ARBA00023125"/>
    </source>
</evidence>
<evidence type="ECO:0000256" key="5">
    <source>
        <dbReference type="PROSITE-ProRule" id="PRU00169"/>
    </source>
</evidence>
<evidence type="ECO:0000256" key="2">
    <source>
        <dbReference type="ARBA" id="ARBA00023015"/>
    </source>
</evidence>
<dbReference type="CDD" id="cd17535">
    <property type="entry name" value="REC_NarL-like"/>
    <property type="match status" value="1"/>
</dbReference>
<dbReference type="InterPro" id="IPR016032">
    <property type="entry name" value="Sig_transdc_resp-reg_C-effctor"/>
</dbReference>
<keyword evidence="1 5" id="KW-0597">Phosphoprotein</keyword>
<keyword evidence="9" id="KW-1185">Reference proteome</keyword>
<dbReference type="PROSITE" id="PS50110">
    <property type="entry name" value="RESPONSE_REGULATORY"/>
    <property type="match status" value="1"/>
</dbReference>
<gene>
    <name evidence="8" type="ORF">M6B22_16435</name>
</gene>
<evidence type="ECO:0000313" key="8">
    <source>
        <dbReference type="EMBL" id="WAX56112.1"/>
    </source>
</evidence>
<evidence type="ECO:0000259" key="6">
    <source>
        <dbReference type="PROSITE" id="PS50043"/>
    </source>
</evidence>
<name>A0ABY7JU80_9ACTN</name>
<accession>A0ABY7JU80</accession>
<dbReference type="Pfam" id="PF00196">
    <property type="entry name" value="GerE"/>
    <property type="match status" value="1"/>
</dbReference>
<dbReference type="InterPro" id="IPR011006">
    <property type="entry name" value="CheY-like_superfamily"/>
</dbReference>
<dbReference type="PANTHER" id="PTHR43214">
    <property type="entry name" value="TWO-COMPONENT RESPONSE REGULATOR"/>
    <property type="match status" value="1"/>
</dbReference>
<keyword evidence="2" id="KW-0805">Transcription regulation</keyword>
<evidence type="ECO:0000256" key="1">
    <source>
        <dbReference type="ARBA" id="ARBA00022553"/>
    </source>
</evidence>
<dbReference type="SMART" id="SM00448">
    <property type="entry name" value="REC"/>
    <property type="match status" value="1"/>
</dbReference>
<feature type="modified residue" description="4-aspartylphosphate" evidence="5">
    <location>
        <position position="57"/>
    </location>
</feature>
<dbReference type="Pfam" id="PF00072">
    <property type="entry name" value="Response_reg"/>
    <property type="match status" value="1"/>
</dbReference>
<dbReference type="SMART" id="SM00421">
    <property type="entry name" value="HTH_LUXR"/>
    <property type="match status" value="1"/>
</dbReference>
<dbReference type="InterPro" id="IPR058245">
    <property type="entry name" value="NreC/VraR/RcsB-like_REC"/>
</dbReference>
<protein>
    <submittedName>
        <fullName evidence="8">Response regulator transcription factor</fullName>
    </submittedName>
</protein>
<evidence type="ECO:0000256" key="4">
    <source>
        <dbReference type="ARBA" id="ARBA00023163"/>
    </source>
</evidence>
<dbReference type="InterPro" id="IPR039420">
    <property type="entry name" value="WalR-like"/>
</dbReference>
<dbReference type="Gene3D" id="3.40.50.2300">
    <property type="match status" value="1"/>
</dbReference>
<sequence length="222" mass="23994">MTVAISVLIADDEAIVRDGLRTILDLENDMTVVGEAADGAQAVAAIRELRPDVALVDIRMPGLDGIEATRQIVRAPNPPRVLVLTTFDRNEYVYEAMKAGASGFLLKDVRRHQLTDAIRTVARGETLLAPTITRRLIEEFCTRPSPATTTPPELAALTPREVEVLTLIGRGRSNADIAAELVVAETTAKTHVAHILAKLSLSDRAQAVIAAYETGLIRPGMR</sequence>
<dbReference type="SUPFAM" id="SSF46894">
    <property type="entry name" value="C-terminal effector domain of the bipartite response regulators"/>
    <property type="match status" value="1"/>
</dbReference>
<evidence type="ECO:0000259" key="7">
    <source>
        <dbReference type="PROSITE" id="PS50110"/>
    </source>
</evidence>
<dbReference type="SUPFAM" id="SSF52172">
    <property type="entry name" value="CheY-like"/>
    <property type="match status" value="1"/>
</dbReference>
<dbReference type="PANTHER" id="PTHR43214:SF24">
    <property type="entry name" value="TRANSCRIPTIONAL REGULATORY PROTEIN NARL-RELATED"/>
    <property type="match status" value="1"/>
</dbReference>
<reference evidence="8" key="1">
    <citation type="submission" date="2022-05" db="EMBL/GenBank/DDBJ databases">
        <title>Jatrophihabitans sp. SB3-54 whole genome sequence.</title>
        <authorList>
            <person name="Suh M.K."/>
            <person name="Eom M.K."/>
            <person name="Kim J.S."/>
            <person name="Kim H.S."/>
            <person name="Do H.E."/>
            <person name="Shin Y.K."/>
            <person name="Lee J.-S."/>
        </authorList>
    </citation>
    <scope>NUCLEOTIDE SEQUENCE</scope>
    <source>
        <strain evidence="8">SB3-54</strain>
    </source>
</reference>
<keyword evidence="3" id="KW-0238">DNA-binding</keyword>
<organism evidence="8 9">
    <name type="scientific">Jatrophihabitans cynanchi</name>
    <dbReference type="NCBI Taxonomy" id="2944128"/>
    <lineage>
        <taxon>Bacteria</taxon>
        <taxon>Bacillati</taxon>
        <taxon>Actinomycetota</taxon>
        <taxon>Actinomycetes</taxon>
        <taxon>Jatrophihabitantales</taxon>
        <taxon>Jatrophihabitantaceae</taxon>
        <taxon>Jatrophihabitans</taxon>
    </lineage>
</organism>
<dbReference type="PROSITE" id="PS50043">
    <property type="entry name" value="HTH_LUXR_2"/>
    <property type="match status" value="1"/>
</dbReference>